<dbReference type="SUPFAM" id="SSF52540">
    <property type="entry name" value="P-loop containing nucleoside triphosphate hydrolases"/>
    <property type="match status" value="1"/>
</dbReference>
<keyword evidence="9 11" id="KW-0472">Membrane</keyword>
<dbReference type="PANTHER" id="PTHR24220:SF470">
    <property type="entry name" value="CELL DIVISION ATP-BINDING PROTEIN FTSE"/>
    <property type="match status" value="1"/>
</dbReference>
<dbReference type="InterPro" id="IPR005286">
    <property type="entry name" value="Cell_div_FtsE"/>
</dbReference>
<evidence type="ECO:0000313" key="13">
    <source>
        <dbReference type="EMBL" id="KAA1190441.1"/>
    </source>
</evidence>
<dbReference type="GO" id="GO:0016887">
    <property type="term" value="F:ATP hydrolysis activity"/>
    <property type="evidence" value="ECO:0007669"/>
    <property type="project" value="InterPro"/>
</dbReference>
<dbReference type="InterPro" id="IPR003593">
    <property type="entry name" value="AAA+_ATPase"/>
</dbReference>
<dbReference type="PROSITE" id="PS50893">
    <property type="entry name" value="ABC_TRANSPORTER_2"/>
    <property type="match status" value="1"/>
</dbReference>
<evidence type="ECO:0000256" key="9">
    <source>
        <dbReference type="ARBA" id="ARBA00023136"/>
    </source>
</evidence>
<dbReference type="Pfam" id="PF00005">
    <property type="entry name" value="ABC_tran"/>
    <property type="match status" value="1"/>
</dbReference>
<reference evidence="13 14" key="1">
    <citation type="submission" date="2019-09" db="EMBL/GenBank/DDBJ databases">
        <authorList>
            <person name="Chen X.-Y."/>
        </authorList>
    </citation>
    <scope>NUCLEOTIDE SEQUENCE [LARGE SCALE GENOMIC DNA]</scope>
    <source>
        <strain evidence="13 14">NY5</strain>
    </source>
</reference>
<evidence type="ECO:0000256" key="2">
    <source>
        <dbReference type="ARBA" id="ARBA00004202"/>
    </source>
</evidence>
<evidence type="ECO:0000256" key="3">
    <source>
        <dbReference type="ARBA" id="ARBA00005417"/>
    </source>
</evidence>
<keyword evidence="8 11" id="KW-0067">ATP-binding</keyword>
<dbReference type="RefSeq" id="WP_149611597.1">
    <property type="nucleotide sequence ID" value="NZ_VTUX01000005.1"/>
</dbReference>
<comment type="caution">
    <text evidence="13">The sequence shown here is derived from an EMBL/GenBank/DDBJ whole genome shotgun (WGS) entry which is preliminary data.</text>
</comment>
<dbReference type="PANTHER" id="PTHR24220">
    <property type="entry name" value="IMPORT ATP-BINDING PROTEIN"/>
    <property type="match status" value="1"/>
</dbReference>
<dbReference type="InterPro" id="IPR003439">
    <property type="entry name" value="ABC_transporter-like_ATP-bd"/>
</dbReference>
<evidence type="ECO:0000256" key="1">
    <source>
        <dbReference type="ARBA" id="ARBA00002579"/>
    </source>
</evidence>
<evidence type="ECO:0000256" key="8">
    <source>
        <dbReference type="ARBA" id="ARBA00022840"/>
    </source>
</evidence>
<proteinExistence type="inferred from homology"/>
<gene>
    <name evidence="11 13" type="primary">ftsE</name>
    <name evidence="13" type="ORF">F0M18_11535</name>
</gene>
<evidence type="ECO:0000256" key="11">
    <source>
        <dbReference type="RuleBase" id="RU365094"/>
    </source>
</evidence>
<evidence type="ECO:0000256" key="7">
    <source>
        <dbReference type="ARBA" id="ARBA00022741"/>
    </source>
</evidence>
<sequence>MISFQRVSKRYAEGHDALREVSFDIAKDDLVFLTGHSGAGKSTLMRLIMLMDRATRGKVLVDGVDLATVGKRGIPGHRRNIGVVFQNHQLLFDRPVFDNVALPLVIGGYDYREVGRRVRAALDKVGLLSKERAMPLTLSGGEQQRVGIARAVVCRPRILLADEPTGNLDPELSAEIMRLFEDFNQVGVTVLIASHDLALISRLRHRILTLKEGRLVNGGVA</sequence>
<comment type="subcellular location">
    <subcellularLocation>
        <location evidence="11">Cell inner membrane</location>
        <topology evidence="11">Peripheral membrane protein</topology>
        <orientation evidence="11">Cytoplasmic side</orientation>
    </subcellularLocation>
    <subcellularLocation>
        <location evidence="2">Cell membrane</location>
        <topology evidence="2">Peripheral membrane protein</topology>
    </subcellularLocation>
</comment>
<dbReference type="EMBL" id="VTUX01000005">
    <property type="protein sequence ID" value="KAA1190441.1"/>
    <property type="molecule type" value="Genomic_DNA"/>
</dbReference>
<dbReference type="SMART" id="SM00382">
    <property type="entry name" value="AAA"/>
    <property type="match status" value="1"/>
</dbReference>
<feature type="domain" description="ABC transporter" evidence="12">
    <location>
        <begin position="2"/>
        <end position="220"/>
    </location>
</feature>
<accession>A0A5B0WWB8</accession>
<dbReference type="GO" id="GO:0051301">
    <property type="term" value="P:cell division"/>
    <property type="evidence" value="ECO:0007669"/>
    <property type="project" value="UniProtKB-UniRule"/>
</dbReference>
<dbReference type="InterPro" id="IPR027417">
    <property type="entry name" value="P-loop_NTPase"/>
</dbReference>
<dbReference type="Gene3D" id="3.40.50.300">
    <property type="entry name" value="P-loop containing nucleotide triphosphate hydrolases"/>
    <property type="match status" value="1"/>
</dbReference>
<organism evidence="13 14">
    <name type="scientific">Pseudohalioglobus sediminis</name>
    <dbReference type="NCBI Taxonomy" id="2606449"/>
    <lineage>
        <taxon>Bacteria</taxon>
        <taxon>Pseudomonadati</taxon>
        <taxon>Pseudomonadota</taxon>
        <taxon>Gammaproteobacteria</taxon>
        <taxon>Cellvibrionales</taxon>
        <taxon>Halieaceae</taxon>
        <taxon>Pseudohalioglobus</taxon>
    </lineage>
</organism>
<comment type="subunit">
    <text evidence="11">Homodimer. Forms a membrane-associated complex with FtsX.</text>
</comment>
<protein>
    <recommendedName>
        <fullName evidence="4 11">Cell division ATP-binding protein FtsE</fullName>
    </recommendedName>
</protein>
<evidence type="ECO:0000259" key="12">
    <source>
        <dbReference type="PROSITE" id="PS50893"/>
    </source>
</evidence>
<comment type="similarity">
    <text evidence="3 11">Belongs to the ABC transporter superfamily.</text>
</comment>
<dbReference type="InterPro" id="IPR017871">
    <property type="entry name" value="ABC_transporter-like_CS"/>
</dbReference>
<keyword evidence="7 11" id="KW-0547">Nucleotide-binding</keyword>
<dbReference type="GO" id="GO:0005524">
    <property type="term" value="F:ATP binding"/>
    <property type="evidence" value="ECO:0007669"/>
    <property type="project" value="UniProtKB-UniRule"/>
</dbReference>
<dbReference type="AlphaFoldDB" id="A0A5B0WWB8"/>
<comment type="function">
    <text evidence="1">Part of the ABC transporter FtsEX involved in cellular division. Important for assembly or stability of the septal ring.</text>
</comment>
<dbReference type="Proteomes" id="UP000323708">
    <property type="component" value="Unassembled WGS sequence"/>
</dbReference>
<evidence type="ECO:0000256" key="5">
    <source>
        <dbReference type="ARBA" id="ARBA00022475"/>
    </source>
</evidence>
<keyword evidence="5 11" id="KW-1003">Cell membrane</keyword>
<dbReference type="GO" id="GO:0005886">
    <property type="term" value="C:plasma membrane"/>
    <property type="evidence" value="ECO:0007669"/>
    <property type="project" value="UniProtKB-SubCell"/>
</dbReference>
<dbReference type="InterPro" id="IPR015854">
    <property type="entry name" value="ABC_transpr_LolD-like"/>
</dbReference>
<evidence type="ECO:0000256" key="4">
    <source>
        <dbReference type="ARBA" id="ARBA00020019"/>
    </source>
</evidence>
<evidence type="ECO:0000256" key="6">
    <source>
        <dbReference type="ARBA" id="ARBA00022618"/>
    </source>
</evidence>
<keyword evidence="14" id="KW-1185">Reference proteome</keyword>
<evidence type="ECO:0000256" key="10">
    <source>
        <dbReference type="ARBA" id="ARBA00023306"/>
    </source>
</evidence>
<dbReference type="FunFam" id="3.40.50.300:FF:000056">
    <property type="entry name" value="Cell division ATP-binding protein FtsE"/>
    <property type="match status" value="1"/>
</dbReference>
<name>A0A5B0WWB8_9GAMM</name>
<dbReference type="GO" id="GO:0022857">
    <property type="term" value="F:transmembrane transporter activity"/>
    <property type="evidence" value="ECO:0007669"/>
    <property type="project" value="TreeGrafter"/>
</dbReference>
<keyword evidence="6 11" id="KW-0132">Cell division</keyword>
<dbReference type="PROSITE" id="PS00211">
    <property type="entry name" value="ABC_TRANSPORTER_1"/>
    <property type="match status" value="1"/>
</dbReference>
<evidence type="ECO:0000313" key="14">
    <source>
        <dbReference type="Proteomes" id="UP000323708"/>
    </source>
</evidence>
<keyword evidence="10 11" id="KW-0131">Cell cycle</keyword>
<dbReference type="NCBIfam" id="TIGR02673">
    <property type="entry name" value="FtsE"/>
    <property type="match status" value="1"/>
</dbReference>